<dbReference type="Proteomes" id="UP000239203">
    <property type="component" value="Unassembled WGS sequence"/>
</dbReference>
<evidence type="ECO:0000313" key="1">
    <source>
        <dbReference type="EMBL" id="PPK65292.1"/>
    </source>
</evidence>
<dbReference type="InterPro" id="IPR034660">
    <property type="entry name" value="DinB/YfiT-like"/>
</dbReference>
<sequence length="173" mass="19278">MSATGTTPELDRRWPRNDARDELRLGLEFLTFLRVTAVTKATGLTPDQATETPLATSPLMSVLGIVKHLTAVERYWLTRTAGGTDHPLLWDPTDVHAEWRVTGDDLPSTVLAAYRDEWDTVDKAIAGLTPDSPARADDRYTLRWIIAHVVQETARHIGHLDILRELLDGTTGE</sequence>
<evidence type="ECO:0000313" key="2">
    <source>
        <dbReference type="Proteomes" id="UP000239203"/>
    </source>
</evidence>
<dbReference type="Pfam" id="PF04978">
    <property type="entry name" value="MST"/>
    <property type="match status" value="1"/>
</dbReference>
<protein>
    <submittedName>
        <fullName evidence="1">Uncharacterized protein DUF664</fullName>
    </submittedName>
</protein>
<dbReference type="EMBL" id="PTIX01000015">
    <property type="protein sequence ID" value="PPK65292.1"/>
    <property type="molecule type" value="Genomic_DNA"/>
</dbReference>
<dbReference type="RefSeq" id="WP_104481376.1">
    <property type="nucleotide sequence ID" value="NZ_CP154825.1"/>
</dbReference>
<name>A0A2S6GJ81_9PSEU</name>
<proteinExistence type="predicted"/>
<dbReference type="AlphaFoldDB" id="A0A2S6GJ81"/>
<keyword evidence="2" id="KW-1185">Reference proteome</keyword>
<gene>
    <name evidence="1" type="ORF">CLV40_115139</name>
</gene>
<dbReference type="SUPFAM" id="SSF109854">
    <property type="entry name" value="DinB/YfiT-like putative metalloenzymes"/>
    <property type="match status" value="1"/>
</dbReference>
<dbReference type="Gene3D" id="1.20.120.450">
    <property type="entry name" value="dinb family like domain"/>
    <property type="match status" value="1"/>
</dbReference>
<reference evidence="1 2" key="1">
    <citation type="submission" date="2018-02" db="EMBL/GenBank/DDBJ databases">
        <title>Genomic Encyclopedia of Archaeal and Bacterial Type Strains, Phase II (KMG-II): from individual species to whole genera.</title>
        <authorList>
            <person name="Goeker M."/>
        </authorList>
    </citation>
    <scope>NUCLEOTIDE SEQUENCE [LARGE SCALE GENOMIC DNA]</scope>
    <source>
        <strain evidence="1 2">YU 961-1</strain>
    </source>
</reference>
<organism evidence="1 2">
    <name type="scientific">Actinokineospora auranticolor</name>
    <dbReference type="NCBI Taxonomy" id="155976"/>
    <lineage>
        <taxon>Bacteria</taxon>
        <taxon>Bacillati</taxon>
        <taxon>Actinomycetota</taxon>
        <taxon>Actinomycetes</taxon>
        <taxon>Pseudonocardiales</taxon>
        <taxon>Pseudonocardiaceae</taxon>
        <taxon>Actinokineospora</taxon>
    </lineage>
</organism>
<dbReference type="OrthoDB" id="4548523at2"/>
<comment type="caution">
    <text evidence="1">The sequence shown here is derived from an EMBL/GenBank/DDBJ whole genome shotgun (WGS) entry which is preliminary data.</text>
</comment>
<accession>A0A2S6GJ81</accession>
<dbReference type="InterPro" id="IPR007061">
    <property type="entry name" value="MST-like"/>
</dbReference>